<gene>
    <name evidence="1" type="ORF">Tco_0874231</name>
</gene>
<comment type="caution">
    <text evidence="1">The sequence shown here is derived from an EMBL/GenBank/DDBJ whole genome shotgun (WGS) entry which is preliminary data.</text>
</comment>
<accession>A0ABQ5BL11</accession>
<dbReference type="Proteomes" id="UP001151760">
    <property type="component" value="Unassembled WGS sequence"/>
</dbReference>
<reference evidence="1" key="1">
    <citation type="journal article" date="2022" name="Int. J. Mol. Sci.">
        <title>Draft Genome of Tanacetum Coccineum: Genomic Comparison of Closely Related Tanacetum-Family Plants.</title>
        <authorList>
            <person name="Yamashiro T."/>
            <person name="Shiraishi A."/>
            <person name="Nakayama K."/>
            <person name="Satake H."/>
        </authorList>
    </citation>
    <scope>NUCLEOTIDE SEQUENCE</scope>
</reference>
<proteinExistence type="predicted"/>
<evidence type="ECO:0008006" key="3">
    <source>
        <dbReference type="Google" id="ProtNLM"/>
    </source>
</evidence>
<sequence length="252" mass="28812">MTLSISIDFEGSKNSIVSELRDIDKRLDQNGPIDSLIFRRQDLMSNLNDLKEMEDMDFVQKAKVRWAIEGDENSKYFHGIINKKRSNLAIRGVFVDGTWCTDPILVKKAFKDHYEARFNKPTKARLKLSFSFPNRLSTDQVADLERHVSHDEIRLAVWDCGVNKSPGPDGFTFEFFRKFWKVIGPDFCEAVEHFFKQGSFSKGCNSSFIALIPKVLDAKFVNDYRPISLIGCIYKVVTKILASRLAMVIAGL</sequence>
<organism evidence="1 2">
    <name type="scientific">Tanacetum coccineum</name>
    <dbReference type="NCBI Taxonomy" id="301880"/>
    <lineage>
        <taxon>Eukaryota</taxon>
        <taxon>Viridiplantae</taxon>
        <taxon>Streptophyta</taxon>
        <taxon>Embryophyta</taxon>
        <taxon>Tracheophyta</taxon>
        <taxon>Spermatophyta</taxon>
        <taxon>Magnoliopsida</taxon>
        <taxon>eudicotyledons</taxon>
        <taxon>Gunneridae</taxon>
        <taxon>Pentapetalae</taxon>
        <taxon>asterids</taxon>
        <taxon>campanulids</taxon>
        <taxon>Asterales</taxon>
        <taxon>Asteraceae</taxon>
        <taxon>Asteroideae</taxon>
        <taxon>Anthemideae</taxon>
        <taxon>Anthemidinae</taxon>
        <taxon>Tanacetum</taxon>
    </lineage>
</organism>
<evidence type="ECO:0000313" key="1">
    <source>
        <dbReference type="EMBL" id="GJT15525.1"/>
    </source>
</evidence>
<dbReference type="PANTHER" id="PTHR46890">
    <property type="entry name" value="NON-LTR RETROLELEMENT REVERSE TRANSCRIPTASE-LIKE PROTEIN-RELATED"/>
    <property type="match status" value="1"/>
</dbReference>
<dbReference type="EMBL" id="BQNB010013403">
    <property type="protein sequence ID" value="GJT15525.1"/>
    <property type="molecule type" value="Genomic_DNA"/>
</dbReference>
<feature type="non-terminal residue" evidence="1">
    <location>
        <position position="252"/>
    </location>
</feature>
<protein>
    <recommendedName>
        <fullName evidence="3">RNA-directed DNA polymerase, eukaryota</fullName>
    </recommendedName>
</protein>
<reference evidence="1" key="2">
    <citation type="submission" date="2022-01" db="EMBL/GenBank/DDBJ databases">
        <authorList>
            <person name="Yamashiro T."/>
            <person name="Shiraishi A."/>
            <person name="Satake H."/>
            <person name="Nakayama K."/>
        </authorList>
    </citation>
    <scope>NUCLEOTIDE SEQUENCE</scope>
</reference>
<dbReference type="InterPro" id="IPR052343">
    <property type="entry name" value="Retrotransposon-Effector_Assoc"/>
</dbReference>
<keyword evidence="2" id="KW-1185">Reference proteome</keyword>
<evidence type="ECO:0000313" key="2">
    <source>
        <dbReference type="Proteomes" id="UP001151760"/>
    </source>
</evidence>
<dbReference type="PANTHER" id="PTHR46890:SF48">
    <property type="entry name" value="RNA-DIRECTED DNA POLYMERASE"/>
    <property type="match status" value="1"/>
</dbReference>
<name>A0ABQ5BL11_9ASTR</name>